<evidence type="ECO:0000256" key="1">
    <source>
        <dbReference type="SAM" id="MobiDB-lite"/>
    </source>
</evidence>
<name>A0ABD3Q1B6_9STRA</name>
<feature type="compositionally biased region" description="Polar residues" evidence="1">
    <location>
        <begin position="2408"/>
        <end position="2417"/>
    </location>
</feature>
<feature type="signal peptide" evidence="2">
    <location>
        <begin position="1"/>
        <end position="21"/>
    </location>
</feature>
<organism evidence="3 4">
    <name type="scientific">Cyclotella cryptica</name>
    <dbReference type="NCBI Taxonomy" id="29204"/>
    <lineage>
        <taxon>Eukaryota</taxon>
        <taxon>Sar</taxon>
        <taxon>Stramenopiles</taxon>
        <taxon>Ochrophyta</taxon>
        <taxon>Bacillariophyta</taxon>
        <taxon>Coscinodiscophyceae</taxon>
        <taxon>Thalassiosirophycidae</taxon>
        <taxon>Stephanodiscales</taxon>
        <taxon>Stephanodiscaceae</taxon>
        <taxon>Cyclotella</taxon>
    </lineage>
</organism>
<dbReference type="EMBL" id="JABMIG020000086">
    <property type="protein sequence ID" value="KAL3793862.1"/>
    <property type="molecule type" value="Genomic_DNA"/>
</dbReference>
<accession>A0ABD3Q1B6</accession>
<feature type="compositionally biased region" description="Low complexity" evidence="1">
    <location>
        <begin position="2313"/>
        <end position="2407"/>
    </location>
</feature>
<dbReference type="Proteomes" id="UP001516023">
    <property type="component" value="Unassembled WGS sequence"/>
</dbReference>
<dbReference type="Pfam" id="PF07394">
    <property type="entry name" value="DUF1501"/>
    <property type="match status" value="1"/>
</dbReference>
<feature type="region of interest" description="Disordered" evidence="1">
    <location>
        <begin position="2311"/>
        <end position="2435"/>
    </location>
</feature>
<dbReference type="Pfam" id="PF08811">
    <property type="entry name" value="DUF1800"/>
    <property type="match status" value="2"/>
</dbReference>
<dbReference type="InterPro" id="IPR010869">
    <property type="entry name" value="DUF1501"/>
</dbReference>
<keyword evidence="4" id="KW-1185">Reference proteome</keyword>
<proteinExistence type="predicted"/>
<protein>
    <submittedName>
        <fullName evidence="3">Uncharacterized protein</fullName>
    </submittedName>
</protein>
<dbReference type="PANTHER" id="PTHR43737:SF1">
    <property type="entry name" value="DUF1501 DOMAIN-CONTAINING PROTEIN"/>
    <property type="match status" value="1"/>
</dbReference>
<sequence>MMRTPLLLALLGLSSLSRSSAGSIAFPINATLVACPTDLSTPTQLASFSGGSLLVSPTSQEGDLCILSRVNRNDTSKKVYIPMARSYDGNDWHRVEGRYVSFVAAQCGEAAIDGVGFSAGDYLCEIAVPQLDSGNLGYFLTKWDAGSASNRRKAARFLERATWGPRWSEIMSLENSIATSGQKALALWVKNQQSLSPTSHRAFFRERLNPRAVESYIYGIPGPKACEKNARFRRFAFTYKDKELSRGFSGMWAGSSGLPFTPMEVETLPINGVNYYAVKFGGEIRTILSNPLTYKDSNNLNVTLSDGNYTICHAVEFAGDKFGDATYTDARFQVLVGDLCTSSYTNAGGVYDGKGDGSTSARVGLTLVRIYDKNACDAKCADVTKVKVIEGGNPEVMIPDAFNKTSLSWIDLSTLDTNSEIININTERTHGSSWLLQKDLSTCTDQNGVEFPNPARLAYTDYFSFGHGKYNLDKPIFAKLPGNKWSLHDFRTQFKGNTLENPLDDGGGATVKAAARSGDNDDGNPDTDLVVRCSNVQRNVFNEDQCRISYHPDACQSVPLRGAVVDPANVVEPVWKYLPSYAGPDNGGVVVCGSENEVAPIPTEDDHFDVTNRKVHSGSTDYMGQKLTVWFEVVLAAQDQLCQRLAFGLNKIFATSTNSNSDSINSETNIGVYDNFVTSCFSTYREVMKKVSFNQEMSEQLTFATNKAVATDWHRSRKLAWPDENYARENLQLHSIGLLKLNDDGTPVLDRFEKRVANYEQKHIFSAAKIWTSFGPSVRRGNYEDLDWSGTSYLDPLVLKDVSERDWFPKISSDGGYIGDKYPLCADLPERHFLRKGATFRLLGGSSTPLWHNDHVDWEGNPEVQRMSLYPGSQLYNKLCNPTNASPPSSTLLSGTGVAQYDATFTAPFCQGSSNRCDSGTLLLGRASEENAPNTIDGCSDGKDNNVTYADSVSRINVTSINGDDLRGGFDAKIQATVISRSRKDRVDFYFASDASSPVWQFITTVNPLETVPPREMEVTLPYTRFPDITYTLPKCVAASGCKQAVRVVSRSSRDPSNPTGAPRTRGDAYMKPDSKCANAPYDDVDDIVFEVLPSPRPKDTCSLQTLVTLDTNLECQGRECVVSTVRVVEVIAGVYYEYLHLPCVHLPFYDDAAKVFAGPGYQLAMCADKRLPSARSTCCGSYPWRDPVIDDWGDVLLEYRGERLTYAGNQARCADWRRTECDPTRIGPFTLWAGHCTYRQSCIEVRHSSVVLTNTAWHWTTAGCRIQVKINPDGLIAILHNPQDTRIVYGSETNPRYPEVQGHVNENTTVSYFDVQWDTSNVAVGKLEYPHVTDNGCDGGRVSGDFCVCNTTVNTHAVYDSIPTRDAILADLFIGAFDPTVMFATNEYIALIETAIDDGVSVYKKSGYSDYSEHTIFRIKDKSSDSFMFLKNVHSSVSVCDGAFFFRNSPTFFDIVDPQLVSAYHEIDAYLDYVDRHENTPPFVCQTLSKHFGYSNPSPQHVLGCSNAYKSGVFTWSNPADSSDTISFGGGKRGDMQAVSASILLSNDALSATLDSDPTFGGLKEPLHKLMQIMRSLEFNRSLTHRRTETFVSVSAQDLLGQTPYGIPDQFSFFSPDYSPPGAHIESSLVSPESELLNMKYVIASQNAFYSLIQHGLTICWGGIGGKGPCYDYPDSAGFLDFVPEGATSSSSVVVSQLSTLLTADRLDDASQNVIESAYSATLASKGEAAALKVAQALLVSSPVFHATNNAMPQIEERASTPSTAKDENEPYKAIIHLNLFGGMDSMNLLVPHPDSCPSLYQEYRTKRGPDLYLTIDELIKIDASTSDQPCASFGINKNLGQGFADLYNAGEVVFFANIGHLQKPVTANNFLAETKTQLFSHYTMKEESFKVDAFQQRDNTGILGRMTDILGNSMSTSRISIDRSSNILVGDPTIGLKVDVMGSRGPDRFYGRDIYGVKQLVNTLNNVTTEASSIHADLWSQSLIDSKEKSDNYLTMLQNASYSRLIPGFGLGMQFQMVLRLIKLREARGVNRDTFAVSDAGYDTHFDLKSLLNAKFVEMGAVLKAFRDELVDLGLWDSITIVVSSEMGRTTTPNTSGGTDHGWGGHHIVMGGNLNGGKILGHHPDNYNSKWMYNTGRGVWIPTTPNEAMWFGISQWFGLESDVALNYALPNMNNFGCRLYSETDIYRDGTGEVPGCGGDIMTFSQVFFLSEPRLLNPDEQKSFCAKVYNAISGVSIRCVILDQIIAVRDTTVSQRGLTALGYTLDVTYEISSDSSGVSTTIADVVNSNDFKTAATSAIQMSVAIESAQVVTTPTQSPSSSPSISPSKSPSRSPSTTRSPTEIPTRSPSLSPANPTASPTTSPSKSSSEGPGTSSSSSPSKSPSTGQSSTETPSSSPNSSPSPISTVLPTKSRSNIPSDSPVKPTTKTPSTMPFNPVAQLWYNGRLSFVGMECSSSPADINLGAQDLAHSILAIMCSRVNCGSNDKVIVTNICGQDSYVEAARTSLLSRQLASSTEEVYFSFIISAATDSELRAKDKLIGQYLQGSNLDSLMADIQKSIVSSTTAATLRSITAIYYSFVDSFIRGLGLYYPDWGKSETCLNDGNQEDYMDAHPDQWMFASLKDCCNRYFSWDVIGCLGSDPSFVDPTKDLYYPNWGKSNSCINDGKAPAYMKRAPNAWMHASLLDCCKRYYTWEDDFDTCIVSGGGSTPTQSPRTEAWYVQWETFTCVKSCEGPSPCGGLGEKWNILHPSEESCRQQHLWWIK</sequence>
<dbReference type="InterPro" id="IPR014917">
    <property type="entry name" value="DUF1800"/>
</dbReference>
<reference evidence="3 4" key="1">
    <citation type="journal article" date="2020" name="G3 (Bethesda)">
        <title>Improved Reference Genome for Cyclotella cryptica CCMP332, a Model for Cell Wall Morphogenesis, Salinity Adaptation, and Lipid Production in Diatoms (Bacillariophyta).</title>
        <authorList>
            <person name="Roberts W.R."/>
            <person name="Downey K.M."/>
            <person name="Ruck E.C."/>
            <person name="Traller J.C."/>
            <person name="Alverson A.J."/>
        </authorList>
    </citation>
    <scope>NUCLEOTIDE SEQUENCE [LARGE SCALE GENOMIC DNA]</scope>
    <source>
        <strain evidence="3 4">CCMP332</strain>
    </source>
</reference>
<feature type="compositionally biased region" description="Low complexity" evidence="1">
    <location>
        <begin position="2418"/>
        <end position="2432"/>
    </location>
</feature>
<evidence type="ECO:0000313" key="3">
    <source>
        <dbReference type="EMBL" id="KAL3793862.1"/>
    </source>
</evidence>
<feature type="chain" id="PRO_5044817473" evidence="2">
    <location>
        <begin position="22"/>
        <end position="2764"/>
    </location>
</feature>
<keyword evidence="2" id="KW-0732">Signal</keyword>
<feature type="region of interest" description="Disordered" evidence="1">
    <location>
        <begin position="1049"/>
        <end position="1073"/>
    </location>
</feature>
<dbReference type="PANTHER" id="PTHR43737">
    <property type="entry name" value="BLL7424 PROTEIN"/>
    <property type="match status" value="1"/>
</dbReference>
<evidence type="ECO:0000256" key="2">
    <source>
        <dbReference type="SAM" id="SignalP"/>
    </source>
</evidence>
<gene>
    <name evidence="3" type="ORF">HJC23_002109</name>
</gene>
<evidence type="ECO:0000313" key="4">
    <source>
        <dbReference type="Proteomes" id="UP001516023"/>
    </source>
</evidence>
<dbReference type="PROSITE" id="PS51257">
    <property type="entry name" value="PROKAR_LIPOPROTEIN"/>
    <property type="match status" value="1"/>
</dbReference>
<comment type="caution">
    <text evidence="3">The sequence shown here is derived from an EMBL/GenBank/DDBJ whole genome shotgun (WGS) entry which is preliminary data.</text>
</comment>